<proteinExistence type="predicted"/>
<dbReference type="AlphaFoldDB" id="A0A329EFU9"/>
<accession>A0A329EFU9</accession>
<comment type="caution">
    <text evidence="1">The sequence shown here is derived from an EMBL/GenBank/DDBJ whole genome shotgun (WGS) entry which is preliminary data.</text>
</comment>
<gene>
    <name evidence="1" type="ORF">DET48_10113</name>
</gene>
<name>A0A329EFU9_VIBDI</name>
<dbReference type="RefSeq" id="WP_171136917.1">
    <property type="nucleotide sequence ID" value="NZ_POSM01000001.1"/>
</dbReference>
<evidence type="ECO:0000313" key="1">
    <source>
        <dbReference type="EMBL" id="RAS69439.1"/>
    </source>
</evidence>
<reference evidence="1 2" key="1">
    <citation type="submission" date="2018-06" db="EMBL/GenBank/DDBJ databases">
        <title>Freshwater and sediment microbial communities from various areas in North America, analyzing microbe dynamics in response to fracking.</title>
        <authorList>
            <person name="Lamendella R."/>
        </authorList>
    </citation>
    <scope>NUCLEOTIDE SEQUENCE [LARGE SCALE GENOMIC DNA]</scope>
    <source>
        <strain evidence="1 2">99A</strain>
    </source>
</reference>
<organism evidence="1 2">
    <name type="scientific">Vibrio diazotrophicus</name>
    <dbReference type="NCBI Taxonomy" id="685"/>
    <lineage>
        <taxon>Bacteria</taxon>
        <taxon>Pseudomonadati</taxon>
        <taxon>Pseudomonadota</taxon>
        <taxon>Gammaproteobacteria</taxon>
        <taxon>Vibrionales</taxon>
        <taxon>Vibrionaceae</taxon>
        <taxon>Vibrio</taxon>
    </lineage>
</organism>
<evidence type="ECO:0000313" key="2">
    <source>
        <dbReference type="Proteomes" id="UP000248729"/>
    </source>
</evidence>
<protein>
    <submittedName>
        <fullName evidence="1">Uncharacterized protein</fullName>
    </submittedName>
</protein>
<dbReference type="EMBL" id="QLTR01000001">
    <property type="protein sequence ID" value="RAS69439.1"/>
    <property type="molecule type" value="Genomic_DNA"/>
</dbReference>
<dbReference type="Proteomes" id="UP000248729">
    <property type="component" value="Unassembled WGS sequence"/>
</dbReference>
<sequence>MNFQLASAYMVAGEVVVKQVMKETLYGKAKAKKSSRIKMFVKKIFQ</sequence>